<accession>A0A2B5XF62</accession>
<evidence type="ECO:0000313" key="1">
    <source>
        <dbReference type="EMBL" id="PHD62143.1"/>
    </source>
</evidence>
<gene>
    <name evidence="1" type="ORF">COF40_26150</name>
</gene>
<name>A0A2B5XF62_9BACI</name>
<sequence length="105" mass="12464">MNAKETRIRIINIQEQHCRGCEYLFGSYQHCINTCEQGKEVYQLGKSLSREENTRKKNAEWKWDQLCEETIQLRNTGMSLVEIAKRLKCRASSLRDHLKKRGLYE</sequence>
<reference evidence="1 2" key="1">
    <citation type="submission" date="2017-09" db="EMBL/GenBank/DDBJ databases">
        <title>Large-scale bioinformatics analysis of Bacillus genomes uncovers conserved roles of natural products in bacterial physiology.</title>
        <authorList>
            <consortium name="Agbiome Team Llc"/>
            <person name="Bleich R.M."/>
            <person name="Grubbs K.J."/>
            <person name="Santa Maria K.C."/>
            <person name="Allen S.E."/>
            <person name="Farag S."/>
            <person name="Shank E.A."/>
            <person name="Bowers A."/>
        </authorList>
    </citation>
    <scope>NUCLEOTIDE SEQUENCE [LARGE SCALE GENOMIC DNA]</scope>
    <source>
        <strain evidence="1 2">AFS044250</strain>
    </source>
</reference>
<protein>
    <recommendedName>
        <fullName evidence="3">Zinc-finger domain-containing protein</fullName>
    </recommendedName>
</protein>
<dbReference type="RefSeq" id="WP_100063858.1">
    <property type="nucleotide sequence ID" value="NZ_NUSQ01000163.1"/>
</dbReference>
<organism evidence="1 2">
    <name type="scientific">Bacillus toyonensis</name>
    <dbReference type="NCBI Taxonomy" id="155322"/>
    <lineage>
        <taxon>Bacteria</taxon>
        <taxon>Bacillati</taxon>
        <taxon>Bacillota</taxon>
        <taxon>Bacilli</taxon>
        <taxon>Bacillales</taxon>
        <taxon>Bacillaceae</taxon>
        <taxon>Bacillus</taxon>
        <taxon>Bacillus cereus group</taxon>
    </lineage>
</organism>
<dbReference type="Gene3D" id="1.10.10.60">
    <property type="entry name" value="Homeodomain-like"/>
    <property type="match status" value="1"/>
</dbReference>
<evidence type="ECO:0008006" key="3">
    <source>
        <dbReference type="Google" id="ProtNLM"/>
    </source>
</evidence>
<dbReference type="EMBL" id="NUSQ01000163">
    <property type="protein sequence ID" value="PHD62143.1"/>
    <property type="molecule type" value="Genomic_DNA"/>
</dbReference>
<evidence type="ECO:0000313" key="2">
    <source>
        <dbReference type="Proteomes" id="UP000225997"/>
    </source>
</evidence>
<proteinExistence type="predicted"/>
<comment type="caution">
    <text evidence="1">The sequence shown here is derived from an EMBL/GenBank/DDBJ whole genome shotgun (WGS) entry which is preliminary data.</text>
</comment>
<dbReference type="AlphaFoldDB" id="A0A2B5XF62"/>
<dbReference type="Proteomes" id="UP000225997">
    <property type="component" value="Unassembled WGS sequence"/>
</dbReference>